<dbReference type="Gene3D" id="3.40.605.10">
    <property type="entry name" value="Aldehyde Dehydrogenase, Chain A, domain 1"/>
    <property type="match status" value="1"/>
</dbReference>
<sequence>MGPNKLEDRDMPQQPDTAVHEARIAGVAVDTRHWIGGRRVASADTFPDVSPIDGSTLARIARGGPTEAEAAVAAAKAAFPGWAATSRAERARVLHAIADGVEKRLEELAIVETTDNGALLRSHRRGVMPRVARNFRFFADWLLPLGHEDFTTHAGGPAAPGHTNHVSWDPAGPCVLITPWNAPLMLATWKVAPALAAGNTVVLKPAEWSPLTASLLADIAAEAGLPPGVLNVVQGHGAEIGDDLTSHPDVRRISFTGSVATARHIAASAAPNLTPLSLELGGKSPLLVFADADLELAVDIAVEQFDNAGQVCLAATRLLVEESIADEFTERFMAKAARLRQGDPREEATDIGPTIHPRQIERIDGFVRRAVAAGARVVFGGGSQARLGGLYYRPTLLTEVAQDSEVVQEEVFGPVLTLQTFVDEAEAIHLANDTRFGLAATVATGDHRRAERVTDQLVAGTVWVNCFFVRDLRAPFGGSRLSGVGREGGTWSFDFYCDLKNRVLAPKGFHGHG</sequence>
<accession>A0ABN2I9Z4</accession>
<protein>
    <submittedName>
        <fullName evidence="5">5-carboxymethyl-2-hydroxymuconate semialdehyde dehydrogenase</fullName>
    </submittedName>
</protein>
<dbReference type="Gene3D" id="3.40.309.10">
    <property type="entry name" value="Aldehyde Dehydrogenase, Chain A, domain 2"/>
    <property type="match status" value="1"/>
</dbReference>
<organism evidence="5 6">
    <name type="scientific">Streptomyces yatensis</name>
    <dbReference type="NCBI Taxonomy" id="155177"/>
    <lineage>
        <taxon>Bacteria</taxon>
        <taxon>Bacillati</taxon>
        <taxon>Actinomycetota</taxon>
        <taxon>Actinomycetes</taxon>
        <taxon>Kitasatosporales</taxon>
        <taxon>Streptomycetaceae</taxon>
        <taxon>Streptomyces</taxon>
        <taxon>Streptomyces violaceusniger group</taxon>
    </lineage>
</organism>
<evidence type="ECO:0000313" key="5">
    <source>
        <dbReference type="EMBL" id="GAA1700883.1"/>
    </source>
</evidence>
<dbReference type="Proteomes" id="UP001499947">
    <property type="component" value="Unassembled WGS sequence"/>
</dbReference>
<dbReference type="InterPro" id="IPR029510">
    <property type="entry name" value="Ald_DH_CS_GLU"/>
</dbReference>
<feature type="active site" evidence="2">
    <location>
        <position position="279"/>
    </location>
</feature>
<comment type="caution">
    <text evidence="5">The sequence shown here is derived from an EMBL/GenBank/DDBJ whole genome shotgun (WGS) entry which is preliminary data.</text>
</comment>
<feature type="domain" description="Aldehyde dehydrogenase" evidence="4">
    <location>
        <begin position="43"/>
        <end position="500"/>
    </location>
</feature>
<dbReference type="InterPro" id="IPR015590">
    <property type="entry name" value="Aldehyde_DH_dom"/>
</dbReference>
<evidence type="ECO:0000256" key="2">
    <source>
        <dbReference type="PROSITE-ProRule" id="PRU10007"/>
    </source>
</evidence>
<dbReference type="PROSITE" id="PS00070">
    <property type="entry name" value="ALDEHYDE_DEHYDR_CYS"/>
    <property type="match status" value="1"/>
</dbReference>
<dbReference type="InterPro" id="IPR016162">
    <property type="entry name" value="Ald_DH_N"/>
</dbReference>
<comment type="similarity">
    <text evidence="3">Belongs to the aldehyde dehydrogenase family.</text>
</comment>
<dbReference type="InterPro" id="IPR016160">
    <property type="entry name" value="Ald_DH_CS_CYS"/>
</dbReference>
<dbReference type="EMBL" id="BAAALR010000053">
    <property type="protein sequence ID" value="GAA1700883.1"/>
    <property type="molecule type" value="Genomic_DNA"/>
</dbReference>
<keyword evidence="1 3" id="KW-0560">Oxidoreductase</keyword>
<dbReference type="CDD" id="cd07093">
    <property type="entry name" value="ALDH_F8_HMSADH"/>
    <property type="match status" value="1"/>
</dbReference>
<dbReference type="PROSITE" id="PS00687">
    <property type="entry name" value="ALDEHYDE_DEHYDR_GLU"/>
    <property type="match status" value="1"/>
</dbReference>
<reference evidence="5 6" key="1">
    <citation type="journal article" date="2019" name="Int. J. Syst. Evol. Microbiol.">
        <title>The Global Catalogue of Microorganisms (GCM) 10K type strain sequencing project: providing services to taxonomists for standard genome sequencing and annotation.</title>
        <authorList>
            <consortium name="The Broad Institute Genomics Platform"/>
            <consortium name="The Broad Institute Genome Sequencing Center for Infectious Disease"/>
            <person name="Wu L."/>
            <person name="Ma J."/>
        </authorList>
    </citation>
    <scope>NUCLEOTIDE SEQUENCE [LARGE SCALE GENOMIC DNA]</scope>
    <source>
        <strain evidence="5 6">JCM 13244</strain>
    </source>
</reference>
<evidence type="ECO:0000313" key="6">
    <source>
        <dbReference type="Proteomes" id="UP001499947"/>
    </source>
</evidence>
<gene>
    <name evidence="5" type="primary">hpaE</name>
    <name evidence="5" type="ORF">GCM10009680_47220</name>
</gene>
<name>A0ABN2I9Z4_9ACTN</name>
<dbReference type="Pfam" id="PF00171">
    <property type="entry name" value="Aldedh"/>
    <property type="match status" value="1"/>
</dbReference>
<dbReference type="InterPro" id="IPR016163">
    <property type="entry name" value="Ald_DH_C"/>
</dbReference>
<evidence type="ECO:0000256" key="1">
    <source>
        <dbReference type="ARBA" id="ARBA00023002"/>
    </source>
</evidence>
<dbReference type="SUPFAM" id="SSF53720">
    <property type="entry name" value="ALDH-like"/>
    <property type="match status" value="1"/>
</dbReference>
<evidence type="ECO:0000256" key="3">
    <source>
        <dbReference type="RuleBase" id="RU003345"/>
    </source>
</evidence>
<evidence type="ECO:0000259" key="4">
    <source>
        <dbReference type="Pfam" id="PF00171"/>
    </source>
</evidence>
<dbReference type="InterPro" id="IPR016161">
    <property type="entry name" value="Ald_DH/histidinol_DH"/>
</dbReference>
<keyword evidence="6" id="KW-1185">Reference proteome</keyword>
<proteinExistence type="inferred from homology"/>
<dbReference type="PANTHER" id="PTHR11699">
    <property type="entry name" value="ALDEHYDE DEHYDROGENASE-RELATED"/>
    <property type="match status" value="1"/>
</dbReference>